<dbReference type="MEROPS" id="S10.009"/>
<dbReference type="EC" id="3.4.16.-" evidence="7"/>
<keyword evidence="9" id="KW-1185">Reference proteome</keyword>
<proteinExistence type="inferred from homology"/>
<keyword evidence="3 7" id="KW-0645">Protease</keyword>
<dbReference type="RefSeq" id="XP_004361668.1">
    <property type="nucleotide sequence ID" value="XM_004361611.1"/>
</dbReference>
<organism evidence="8 9">
    <name type="scientific">Cavenderia fasciculata</name>
    <name type="common">Slime mold</name>
    <name type="synonym">Dictyostelium fasciculatum</name>
    <dbReference type="NCBI Taxonomy" id="261658"/>
    <lineage>
        <taxon>Eukaryota</taxon>
        <taxon>Amoebozoa</taxon>
        <taxon>Evosea</taxon>
        <taxon>Eumycetozoa</taxon>
        <taxon>Dictyostelia</taxon>
        <taxon>Acytosteliales</taxon>
        <taxon>Cavenderiaceae</taxon>
        <taxon>Cavenderia</taxon>
    </lineage>
</organism>
<sequence>MNDFRTLFTKNNLFYSSTKKKVSVTSMTIKTDTATTTSYSGYFNVNETTNANLFYWFFEAQTNASTAPFVIWLTGGPGCSSEMAIFYENGPFKINEDLSLASNPYSWNLVSNILYVDSPVGTGFSYVEDPSGYSTNEVEVASNLYSLLTQFFEKYPQYAGLPFFVFGESYAGHYVPALSYYIFEQNKVSGVKKINLKGLATGNAMVYPKVQYGSLGLMAYSHGLIDELVLKETDGLYSACVQAIDSGNYNQSSEICNSIIDTISAAAGPFNVYDVTKTCPSDLPLCYNFTLAQVYLDQPSVRQSLGIPSNVQWSMCSGTVYQDIIGDWFDTEVEHIPTLLEAGIDVLVYNGNLGWICNFIGSEQWVRDMKWKGQSQFNKSQRQIFWNGPTIAGWFNTYGGLTFMNIQNAGIDGLNYSTASAPEFIQ</sequence>
<comment type="similarity">
    <text evidence="1 7">Belongs to the peptidase S10 family.</text>
</comment>
<dbReference type="InterPro" id="IPR001563">
    <property type="entry name" value="Peptidase_S10"/>
</dbReference>
<dbReference type="AlphaFoldDB" id="F4PJP3"/>
<evidence type="ECO:0000256" key="3">
    <source>
        <dbReference type="ARBA" id="ARBA00022670"/>
    </source>
</evidence>
<name>F4PJP3_CACFS</name>
<dbReference type="Proteomes" id="UP000007797">
    <property type="component" value="Unassembled WGS sequence"/>
</dbReference>
<evidence type="ECO:0000256" key="4">
    <source>
        <dbReference type="ARBA" id="ARBA00022729"/>
    </source>
</evidence>
<evidence type="ECO:0000256" key="6">
    <source>
        <dbReference type="ARBA" id="ARBA00023180"/>
    </source>
</evidence>
<dbReference type="PRINTS" id="PR00724">
    <property type="entry name" value="CRBOXYPTASEC"/>
</dbReference>
<dbReference type="OMA" id="KQDYVEC"/>
<reference evidence="9" key="1">
    <citation type="journal article" date="2011" name="Genome Res.">
        <title>Phylogeny-wide analysis of social amoeba genomes highlights ancient origins for complex intercellular communication.</title>
        <authorList>
            <person name="Heidel A.J."/>
            <person name="Lawal H.M."/>
            <person name="Felder M."/>
            <person name="Schilde C."/>
            <person name="Helps N.R."/>
            <person name="Tunggal B."/>
            <person name="Rivero F."/>
            <person name="John U."/>
            <person name="Schleicher M."/>
            <person name="Eichinger L."/>
            <person name="Platzer M."/>
            <person name="Noegel A.A."/>
            <person name="Schaap P."/>
            <person name="Gloeckner G."/>
        </authorList>
    </citation>
    <scope>NUCLEOTIDE SEQUENCE [LARGE SCALE GENOMIC DNA]</scope>
    <source>
        <strain evidence="9">SH3</strain>
    </source>
</reference>
<dbReference type="PROSITE" id="PS00131">
    <property type="entry name" value="CARBOXYPEPT_SER_SER"/>
    <property type="match status" value="1"/>
</dbReference>
<gene>
    <name evidence="8" type="ORF">DFA_05953</name>
</gene>
<dbReference type="GeneID" id="14876185"/>
<dbReference type="PANTHER" id="PTHR11802:SF113">
    <property type="entry name" value="SERINE CARBOXYPEPTIDASE CTSA-4.1"/>
    <property type="match status" value="1"/>
</dbReference>
<evidence type="ECO:0000313" key="8">
    <source>
        <dbReference type="EMBL" id="EGG23817.1"/>
    </source>
</evidence>
<evidence type="ECO:0000256" key="2">
    <source>
        <dbReference type="ARBA" id="ARBA00022645"/>
    </source>
</evidence>
<keyword evidence="2 7" id="KW-0121">Carboxypeptidase</keyword>
<keyword evidence="5 7" id="KW-0378">Hydrolase</keyword>
<dbReference type="SUPFAM" id="SSF53474">
    <property type="entry name" value="alpha/beta-Hydrolases"/>
    <property type="match status" value="1"/>
</dbReference>
<keyword evidence="4" id="KW-0732">Signal</keyword>
<evidence type="ECO:0000256" key="7">
    <source>
        <dbReference type="RuleBase" id="RU361156"/>
    </source>
</evidence>
<accession>F4PJP3</accession>
<dbReference type="InterPro" id="IPR029058">
    <property type="entry name" value="AB_hydrolase_fold"/>
</dbReference>
<evidence type="ECO:0000256" key="1">
    <source>
        <dbReference type="ARBA" id="ARBA00009431"/>
    </source>
</evidence>
<dbReference type="GO" id="GO:0006508">
    <property type="term" value="P:proteolysis"/>
    <property type="evidence" value="ECO:0007669"/>
    <property type="project" value="UniProtKB-KW"/>
</dbReference>
<protein>
    <recommendedName>
        <fullName evidence="7">Carboxypeptidase</fullName>
        <ecNumber evidence="7">3.4.16.-</ecNumber>
    </recommendedName>
</protein>
<dbReference type="Gene3D" id="3.40.50.1820">
    <property type="entry name" value="alpha/beta hydrolase"/>
    <property type="match status" value="1"/>
</dbReference>
<dbReference type="KEGG" id="dfa:DFA_05953"/>
<dbReference type="Pfam" id="PF00450">
    <property type="entry name" value="Peptidase_S10"/>
    <property type="match status" value="1"/>
</dbReference>
<dbReference type="InterPro" id="IPR018202">
    <property type="entry name" value="Ser_caboxypep_ser_AS"/>
</dbReference>
<dbReference type="GO" id="GO:0004185">
    <property type="term" value="F:serine-type carboxypeptidase activity"/>
    <property type="evidence" value="ECO:0007669"/>
    <property type="project" value="UniProtKB-UniRule"/>
</dbReference>
<evidence type="ECO:0000313" key="9">
    <source>
        <dbReference type="Proteomes" id="UP000007797"/>
    </source>
</evidence>
<dbReference type="PANTHER" id="PTHR11802">
    <property type="entry name" value="SERINE PROTEASE FAMILY S10 SERINE CARBOXYPEPTIDASE"/>
    <property type="match status" value="1"/>
</dbReference>
<keyword evidence="6" id="KW-0325">Glycoprotein</keyword>
<dbReference type="EMBL" id="GL883007">
    <property type="protein sequence ID" value="EGG23817.1"/>
    <property type="molecule type" value="Genomic_DNA"/>
</dbReference>
<evidence type="ECO:0000256" key="5">
    <source>
        <dbReference type="ARBA" id="ARBA00022801"/>
    </source>
</evidence>
<dbReference type="OrthoDB" id="443318at2759"/>